<protein>
    <recommendedName>
        <fullName evidence="4">Phytanoyl-CoA dioxygenase</fullName>
    </recommendedName>
</protein>
<comment type="cofactor">
    <cofactor evidence="1">
        <name>Fe(2+)</name>
        <dbReference type="ChEBI" id="CHEBI:29033"/>
    </cofactor>
</comment>
<gene>
    <name evidence="2" type="ORF">FHS27_000590</name>
</gene>
<evidence type="ECO:0008006" key="4">
    <source>
        <dbReference type="Google" id="ProtNLM"/>
    </source>
</evidence>
<keyword evidence="3" id="KW-1185">Reference proteome</keyword>
<sequence length="319" mass="36484">MSDDSSVSYSEMDSRGFLLIRGFLDQDEIEMLGQDFEAAALEVNSNYSVRRLSSAAMDRLEEKFRHVNERVAAESSVRVNCLNDGVYFSTVSEKTTLSSPRKGAQQAFPWHQDHENYWMWHDVKNYLNFYMPVVKPVLEKSNLTVVPLDRLKERAPEIHDRLLGRGATRVLQSGKKWVVKDDNRGGKVGTLDFDLAEIEETPQLRPGDLLLLRGDIIHRTQDSSTRRVAASIRYINSETVVPRSSVAKGGLAKMLMMLNARYLFEPVFHCFDQSNGEPIRAGEIDRYLKEVRERRLKGEEAQNTSKLGFLSRLAKEKIR</sequence>
<dbReference type="RefSeq" id="WP_246419039.1">
    <property type="nucleotide sequence ID" value="NZ_JACHXU010000002.1"/>
</dbReference>
<dbReference type="Proteomes" id="UP000536179">
    <property type="component" value="Unassembled WGS sequence"/>
</dbReference>
<dbReference type="GO" id="GO:0016706">
    <property type="term" value="F:2-oxoglutarate-dependent dioxygenase activity"/>
    <property type="evidence" value="ECO:0007669"/>
    <property type="project" value="UniProtKB-ARBA"/>
</dbReference>
<dbReference type="AlphaFoldDB" id="A0A7W5DVG9"/>
<accession>A0A7W5DVG9</accession>
<reference evidence="2 3" key="1">
    <citation type="submission" date="2020-08" db="EMBL/GenBank/DDBJ databases">
        <title>Genomic Encyclopedia of Type Strains, Phase III (KMG-III): the genomes of soil and plant-associated and newly described type strains.</title>
        <authorList>
            <person name="Whitman W."/>
        </authorList>
    </citation>
    <scope>NUCLEOTIDE SEQUENCE [LARGE SCALE GENOMIC DNA]</scope>
    <source>
        <strain evidence="2 3">CECT 8075</strain>
    </source>
</reference>
<proteinExistence type="predicted"/>
<dbReference type="Gene3D" id="2.60.120.620">
    <property type="entry name" value="q2cbj1_9rhob like domain"/>
    <property type="match status" value="1"/>
</dbReference>
<dbReference type="Pfam" id="PF05721">
    <property type="entry name" value="PhyH"/>
    <property type="match status" value="1"/>
</dbReference>
<dbReference type="InterPro" id="IPR008775">
    <property type="entry name" value="Phytyl_CoA_dOase-like"/>
</dbReference>
<dbReference type="PANTHER" id="PTHR20883:SF48">
    <property type="entry name" value="ECTOINE DIOXYGENASE"/>
    <property type="match status" value="1"/>
</dbReference>
<evidence type="ECO:0000256" key="1">
    <source>
        <dbReference type="ARBA" id="ARBA00001954"/>
    </source>
</evidence>
<dbReference type="GO" id="GO:0005506">
    <property type="term" value="F:iron ion binding"/>
    <property type="evidence" value="ECO:0007669"/>
    <property type="project" value="UniProtKB-ARBA"/>
</dbReference>
<evidence type="ECO:0000313" key="3">
    <source>
        <dbReference type="Proteomes" id="UP000536179"/>
    </source>
</evidence>
<comment type="caution">
    <text evidence="2">The sequence shown here is derived from an EMBL/GenBank/DDBJ whole genome shotgun (WGS) entry which is preliminary data.</text>
</comment>
<evidence type="ECO:0000313" key="2">
    <source>
        <dbReference type="EMBL" id="MBB3204823.1"/>
    </source>
</evidence>
<name>A0A7W5DVG9_9BACT</name>
<dbReference type="SUPFAM" id="SSF51197">
    <property type="entry name" value="Clavaminate synthase-like"/>
    <property type="match status" value="1"/>
</dbReference>
<dbReference type="EMBL" id="JACHXU010000002">
    <property type="protein sequence ID" value="MBB3204823.1"/>
    <property type="molecule type" value="Genomic_DNA"/>
</dbReference>
<organism evidence="2 3">
    <name type="scientific">Aporhodopirellula rubra</name>
    <dbReference type="NCBI Taxonomy" id="980271"/>
    <lineage>
        <taxon>Bacteria</taxon>
        <taxon>Pseudomonadati</taxon>
        <taxon>Planctomycetota</taxon>
        <taxon>Planctomycetia</taxon>
        <taxon>Pirellulales</taxon>
        <taxon>Pirellulaceae</taxon>
        <taxon>Aporhodopirellula</taxon>
    </lineage>
</organism>
<dbReference type="PANTHER" id="PTHR20883">
    <property type="entry name" value="PHYTANOYL-COA DIOXYGENASE DOMAIN CONTAINING 1"/>
    <property type="match status" value="1"/>
</dbReference>